<dbReference type="AlphaFoldDB" id="A0A121UYD3"/>
<dbReference type="InterPro" id="IPR014859">
    <property type="entry name" value="Phage_TAC_4"/>
</dbReference>
<dbReference type="Proteomes" id="UP000092966">
    <property type="component" value="Chromosome"/>
</dbReference>
<evidence type="ECO:0000313" key="4">
    <source>
        <dbReference type="Proteomes" id="UP000069876"/>
    </source>
</evidence>
<dbReference type="Pfam" id="PF08748">
    <property type="entry name" value="Phage_TAC_4"/>
    <property type="match status" value="1"/>
</dbReference>
<dbReference type="EMBL" id="FFEF01000001">
    <property type="protein sequence ID" value="CWT72417.1"/>
    <property type="molecule type" value="Genomic_DNA"/>
</dbReference>
<dbReference type="EMBL" id="CP012393">
    <property type="protein sequence ID" value="ANW91410.1"/>
    <property type="molecule type" value="Genomic_DNA"/>
</dbReference>
<sequence>MAKLTLKPDATFRHTVKIPVPGAEPADVEFEFKARGRKAMKEFTEKHKDGWTADTVLDCVQGWDLEEAFDRQNVEILLDSYPMAVFAIVNGYVEEVFNAREGN</sequence>
<dbReference type="Proteomes" id="UP000069876">
    <property type="component" value="Unassembled WGS sequence"/>
</dbReference>
<protein>
    <submittedName>
        <fullName evidence="2">Phage associated protein</fullName>
    </submittedName>
</protein>
<dbReference type="Proteomes" id="UP000217930">
    <property type="component" value="Unassembled WGS sequence"/>
</dbReference>
<name>A0A121UYD3_NEIME</name>
<dbReference type="OMA" id="MEICAGW"/>
<reference evidence="2 4" key="2">
    <citation type="submission" date="2016-02" db="EMBL/GenBank/DDBJ databases">
        <authorList>
            <consortium name="Pathogen Informatics"/>
        </authorList>
    </citation>
    <scope>NUCLEOTIDE SEQUENCE [LARGE SCALE GENOMIC DNA]</scope>
    <source>
        <strain evidence="2 4">2842STDY5881531</strain>
    </source>
</reference>
<accession>A0A121UYD3</accession>
<proteinExistence type="predicted"/>
<reference evidence="3 6" key="3">
    <citation type="journal article" date="2017" name="Clin. Infect. Dis.">
        <title>Increased Risk for Meningococcal Disease among Men who have Sex with Men in the United States, 2012-2015.</title>
        <authorList>
            <person name="Folaranmi T.A."/>
            <person name="Kretz C.B."/>
            <person name="Kamiya H."/>
            <person name="MacNeil J.R."/>
            <person name="Whaley M.J."/>
            <person name="Blain A."/>
            <person name="Antwi M."/>
            <person name="Dorsinville M."/>
            <person name="Pacilli M."/>
            <person name="Smith S."/>
            <person name="Civen R."/>
            <person name="Ngo V."/>
            <person name="Winter K."/>
            <person name="Harriman K."/>
            <person name="Wang X."/>
            <person name="Bowen V.B."/>
            <person name="Patel M."/>
            <person name="Martin S."/>
            <person name="Misegades L."/>
            <person name="Meyer S.A."/>
        </authorList>
    </citation>
    <scope>NUCLEOTIDE SEQUENCE [LARGE SCALE GENOMIC DNA]</scope>
    <source>
        <strain evidence="3 6">M26503</strain>
    </source>
</reference>
<gene>
    <name evidence="3" type="ORF">CNQ34_09085</name>
    <name evidence="1" type="ORF">DE8555_0849</name>
    <name evidence="2" type="ORF">ERS514851_00264</name>
</gene>
<organism evidence="2 4">
    <name type="scientific">Neisseria meningitidis</name>
    <dbReference type="NCBI Taxonomy" id="487"/>
    <lineage>
        <taxon>Bacteria</taxon>
        <taxon>Pseudomonadati</taxon>
        <taxon>Pseudomonadota</taxon>
        <taxon>Betaproteobacteria</taxon>
        <taxon>Neisseriales</taxon>
        <taxon>Neisseriaceae</taxon>
        <taxon>Neisseria</taxon>
    </lineage>
</organism>
<evidence type="ECO:0000313" key="5">
    <source>
        <dbReference type="Proteomes" id="UP000092966"/>
    </source>
</evidence>
<evidence type="ECO:0000313" key="1">
    <source>
        <dbReference type="EMBL" id="ANW91410.1"/>
    </source>
</evidence>
<reference evidence="3" key="4">
    <citation type="submission" date="2017-09" db="EMBL/GenBank/DDBJ databases">
        <authorList>
            <person name="Kretz C."/>
            <person name="Retchless A."/>
            <person name="Wang X."/>
        </authorList>
    </citation>
    <scope>NUCLEOTIDE SEQUENCE</scope>
    <source>
        <strain evidence="3">M26503</strain>
    </source>
</reference>
<dbReference type="RefSeq" id="WP_002220709.1">
    <property type="nucleotide sequence ID" value="NZ_CP007667.1"/>
</dbReference>
<reference evidence="1 5" key="1">
    <citation type="submission" date="2015-07" db="EMBL/GenBank/DDBJ databases">
        <title>Comparative genome sequencing reveals within-host evolution of Neisseria meningitidis during.</title>
        <authorList>
            <person name="Klughammer J."/>
            <person name="Dittrich M."/>
            <person name="Mueller T."/>
            <person name="Blom J."/>
            <person name="Goesmann A."/>
            <person name="Vogel U."/>
            <person name="Frosch M."/>
            <person name="Bock C."/>
            <person name="Schoen C."/>
        </authorList>
    </citation>
    <scope>NUCLEOTIDE SEQUENCE [LARGE SCALE GENOMIC DNA]</scope>
    <source>
        <strain evidence="1 5">DE8555</strain>
    </source>
</reference>
<dbReference type="EMBL" id="NTLY01000002">
    <property type="protein sequence ID" value="PBJ87982.1"/>
    <property type="molecule type" value="Genomic_DNA"/>
</dbReference>
<evidence type="ECO:0000313" key="3">
    <source>
        <dbReference type="EMBL" id="PBJ87982.1"/>
    </source>
</evidence>
<evidence type="ECO:0000313" key="2">
    <source>
        <dbReference type="EMBL" id="CWT72417.1"/>
    </source>
</evidence>
<evidence type="ECO:0000313" key="6">
    <source>
        <dbReference type="Proteomes" id="UP000217930"/>
    </source>
</evidence>